<gene>
    <name evidence="1" type="ordered locus">ACP_2367</name>
</gene>
<accession>C1F167</accession>
<dbReference type="KEGG" id="aca:ACP_2367"/>
<proteinExistence type="predicted"/>
<dbReference type="EMBL" id="CP001472">
    <property type="protein sequence ID" value="ACO33146.1"/>
    <property type="molecule type" value="Genomic_DNA"/>
</dbReference>
<dbReference type="InParanoid" id="C1F167"/>
<dbReference type="OrthoDB" id="112479at2"/>
<dbReference type="Pfam" id="PF11236">
    <property type="entry name" value="DUF3037"/>
    <property type="match status" value="1"/>
</dbReference>
<evidence type="ECO:0000313" key="1">
    <source>
        <dbReference type="EMBL" id="ACO33146.1"/>
    </source>
</evidence>
<dbReference type="InterPro" id="IPR021398">
    <property type="entry name" value="DUF3037"/>
</dbReference>
<dbReference type="eggNOG" id="ENOG502Z8IV">
    <property type="taxonomic scope" value="Bacteria"/>
</dbReference>
<dbReference type="AlphaFoldDB" id="C1F167"/>
<organism evidence="1 2">
    <name type="scientific">Acidobacterium capsulatum (strain ATCC 51196 / DSM 11244 / BCRC 80197 / JCM 7670 / NBRC 15755 / NCIMB 13165 / 161)</name>
    <dbReference type="NCBI Taxonomy" id="240015"/>
    <lineage>
        <taxon>Bacteria</taxon>
        <taxon>Pseudomonadati</taxon>
        <taxon>Acidobacteriota</taxon>
        <taxon>Terriglobia</taxon>
        <taxon>Terriglobales</taxon>
        <taxon>Acidobacteriaceae</taxon>
        <taxon>Acidobacterium</taxon>
    </lineage>
</organism>
<protein>
    <recommendedName>
        <fullName evidence="3">DUF3037 domain-containing protein</fullName>
    </recommendedName>
</protein>
<evidence type="ECO:0008006" key="3">
    <source>
        <dbReference type="Google" id="ProtNLM"/>
    </source>
</evidence>
<dbReference type="RefSeq" id="WP_015897457.1">
    <property type="nucleotide sequence ID" value="NC_012483.1"/>
</dbReference>
<reference evidence="1 2" key="1">
    <citation type="journal article" date="2009" name="Appl. Environ. Microbiol.">
        <title>Three genomes from the phylum Acidobacteria provide insight into the lifestyles of these microorganisms in soils.</title>
        <authorList>
            <person name="Ward N.L."/>
            <person name="Challacombe J.F."/>
            <person name="Janssen P.H."/>
            <person name="Henrissat B."/>
            <person name="Coutinho P.M."/>
            <person name="Wu M."/>
            <person name="Xie G."/>
            <person name="Haft D.H."/>
            <person name="Sait M."/>
            <person name="Badger J."/>
            <person name="Barabote R.D."/>
            <person name="Bradley B."/>
            <person name="Brettin T.S."/>
            <person name="Brinkac L.M."/>
            <person name="Bruce D."/>
            <person name="Creasy T."/>
            <person name="Daugherty S.C."/>
            <person name="Davidsen T.M."/>
            <person name="DeBoy R.T."/>
            <person name="Detter J.C."/>
            <person name="Dodson R.J."/>
            <person name="Durkin A.S."/>
            <person name="Ganapathy A."/>
            <person name="Gwinn-Giglio M."/>
            <person name="Han C.S."/>
            <person name="Khouri H."/>
            <person name="Kiss H."/>
            <person name="Kothari S.P."/>
            <person name="Madupu R."/>
            <person name="Nelson K.E."/>
            <person name="Nelson W.C."/>
            <person name="Paulsen I."/>
            <person name="Penn K."/>
            <person name="Ren Q."/>
            <person name="Rosovitz M.J."/>
            <person name="Selengut J.D."/>
            <person name="Shrivastava S."/>
            <person name="Sullivan S.A."/>
            <person name="Tapia R."/>
            <person name="Thompson L.S."/>
            <person name="Watkins K.L."/>
            <person name="Yang Q."/>
            <person name="Yu C."/>
            <person name="Zafar N."/>
            <person name="Zhou L."/>
            <person name="Kuske C.R."/>
        </authorList>
    </citation>
    <scope>NUCLEOTIDE SEQUENCE [LARGE SCALE GENOMIC DNA]</scope>
    <source>
        <strain evidence="2">ATCC 51196 / DSM 11244 / BCRC 80197 / JCM 7670 / NBRC 15755 / NCIMB 13165 / 161</strain>
    </source>
</reference>
<dbReference type="STRING" id="240015.ACP_2367"/>
<dbReference type="Proteomes" id="UP000002207">
    <property type="component" value="Chromosome"/>
</dbReference>
<sequence>MTGLRPCEFFLVRYVPDPVKGEFVNIGVLLRDLSGTGPAPAYVRFTRDWARVRCVDPGADIEMLEALEQELIQRVEERREDMPYVLKTLEDSLSNGLQITQAKACLAETIPAELTRLMQLYVESQRREAVARMSGRQKIARSMRGAFERTGVWNLMSKRIAASPYTHPGDPLRIDCGYRPNGVIRMFHAVSLDGDLDLAKVLAFGMPQLREGVARVENATLELTAIVEPWRELRGEEDAQEDGLAQYRFGVECMEAAEIRVLTTSDLPRLADTARVEMKL</sequence>
<keyword evidence="2" id="KW-1185">Reference proteome</keyword>
<name>C1F167_ACIC5</name>
<dbReference type="HOGENOM" id="CLU_1029597_0_0_0"/>
<evidence type="ECO:0000313" key="2">
    <source>
        <dbReference type="Proteomes" id="UP000002207"/>
    </source>
</evidence>